<evidence type="ECO:0000313" key="2">
    <source>
        <dbReference type="Proteomes" id="UP001590950"/>
    </source>
</evidence>
<organism evidence="1 2">
    <name type="scientific">Stereocaulon virgatum</name>
    <dbReference type="NCBI Taxonomy" id="373712"/>
    <lineage>
        <taxon>Eukaryota</taxon>
        <taxon>Fungi</taxon>
        <taxon>Dikarya</taxon>
        <taxon>Ascomycota</taxon>
        <taxon>Pezizomycotina</taxon>
        <taxon>Lecanoromycetes</taxon>
        <taxon>OSLEUM clade</taxon>
        <taxon>Lecanoromycetidae</taxon>
        <taxon>Lecanorales</taxon>
        <taxon>Lecanorineae</taxon>
        <taxon>Stereocaulaceae</taxon>
        <taxon>Stereocaulon</taxon>
    </lineage>
</organism>
<dbReference type="Proteomes" id="UP001590950">
    <property type="component" value="Unassembled WGS sequence"/>
</dbReference>
<protein>
    <submittedName>
        <fullName evidence="1">Uncharacterized protein</fullName>
    </submittedName>
</protein>
<sequence>MNTTPAEYTINVQNHSGHAQTYFLYPAAPLINPQPSNGIHRCVQIAAPKVPSPKGSVMFSLNMRPYAIIGTASKSLGPGVKVDVKDSKRMRIATMSAIGDAVETSREANVWRAGFGKVESRCETLGSFSIAAEQQESDSSEETTFIGLGAPHPDYRNEVVPVACFSPQPGTNTVITPLAQYYIGFGEQKIGQIFDPSTVENPLEVDFMSRADTRAWVVHNEDGEWEVHYS</sequence>
<dbReference type="EMBL" id="JBEFKJ010000022">
    <property type="protein sequence ID" value="KAL2040109.1"/>
    <property type="molecule type" value="Genomic_DNA"/>
</dbReference>
<accession>A0ABR4A2E6</accession>
<keyword evidence="2" id="KW-1185">Reference proteome</keyword>
<proteinExistence type="predicted"/>
<evidence type="ECO:0000313" key="1">
    <source>
        <dbReference type="EMBL" id="KAL2040109.1"/>
    </source>
</evidence>
<reference evidence="1 2" key="1">
    <citation type="submission" date="2024-09" db="EMBL/GenBank/DDBJ databases">
        <title>Rethinking Asexuality: The Enigmatic Case of Functional Sexual Genes in Lepraria (Stereocaulaceae).</title>
        <authorList>
            <person name="Doellman M."/>
            <person name="Sun Y."/>
            <person name="Barcenas-Pena A."/>
            <person name="Lumbsch H.T."/>
            <person name="Grewe F."/>
        </authorList>
    </citation>
    <scope>NUCLEOTIDE SEQUENCE [LARGE SCALE GENOMIC DNA]</scope>
    <source>
        <strain evidence="1 2">Mercado 3170</strain>
    </source>
</reference>
<gene>
    <name evidence="1" type="ORF">N7G274_007012</name>
</gene>
<name>A0ABR4A2E6_9LECA</name>
<comment type="caution">
    <text evidence="1">The sequence shown here is derived from an EMBL/GenBank/DDBJ whole genome shotgun (WGS) entry which is preliminary data.</text>
</comment>